<feature type="domain" description="HTH tetR-type" evidence="5">
    <location>
        <begin position="11"/>
        <end position="71"/>
    </location>
</feature>
<dbReference type="Pfam" id="PF00440">
    <property type="entry name" value="TetR_N"/>
    <property type="match status" value="1"/>
</dbReference>
<name>A0A6G9ZCP3_9NOCA</name>
<dbReference type="Gene3D" id="1.10.357.10">
    <property type="entry name" value="Tetracycline Repressor, domain 2"/>
    <property type="match status" value="1"/>
</dbReference>
<evidence type="ECO:0000256" key="4">
    <source>
        <dbReference type="PROSITE-ProRule" id="PRU00335"/>
    </source>
</evidence>
<dbReference type="PANTHER" id="PTHR47506">
    <property type="entry name" value="TRANSCRIPTIONAL REGULATORY PROTEIN"/>
    <property type="match status" value="1"/>
</dbReference>
<feature type="DNA-binding region" description="H-T-H motif" evidence="4">
    <location>
        <begin position="34"/>
        <end position="53"/>
    </location>
</feature>
<dbReference type="EMBL" id="CP046173">
    <property type="protein sequence ID" value="QIS23389.1"/>
    <property type="molecule type" value="Genomic_DNA"/>
</dbReference>
<evidence type="ECO:0000256" key="2">
    <source>
        <dbReference type="ARBA" id="ARBA00023125"/>
    </source>
</evidence>
<sequence>MVRLTRAEQQHRTRHKVLDAAKAEFTERGFRGATVDGIAERAELTRGAVYSNFPGKRALYLAVLAREADHAPMPSGHRSARTPAAALEAFAGVWTQQIPHTTGYERRGSTALRSPALGVDLLPEIMTDERLRGTFTQLLRLDAILLGQALESLGGKGSPPLSDHIDIAESALTILYGATQLAFAAPEFINAAQVTSLCGQVAKHDRRRSAVPRDPLRHSAAYYVDERWKPPACTDLVRARPARFDRRSITAILGTHKLAAVADALAIAPRDTGVTVAIVTADIDELAPLARLAVLDVSRSLRHAFPSAALSRLQVIVDESAALAAACGVASVDDDTEAAVVTTRGRVIARAEGPGGCCAAAVAAGRSVDGVAPSDDSGVATRLPLRAGRRRNRLVAE</sequence>
<evidence type="ECO:0000256" key="1">
    <source>
        <dbReference type="ARBA" id="ARBA00023015"/>
    </source>
</evidence>
<evidence type="ECO:0000313" key="7">
    <source>
        <dbReference type="Proteomes" id="UP000500953"/>
    </source>
</evidence>
<dbReference type="Proteomes" id="UP000500953">
    <property type="component" value="Chromosome"/>
</dbReference>
<dbReference type="InterPro" id="IPR001647">
    <property type="entry name" value="HTH_TetR"/>
</dbReference>
<dbReference type="PRINTS" id="PR00455">
    <property type="entry name" value="HTHTETR"/>
</dbReference>
<dbReference type="GO" id="GO:0003677">
    <property type="term" value="F:DNA binding"/>
    <property type="evidence" value="ECO:0007669"/>
    <property type="project" value="UniProtKB-UniRule"/>
</dbReference>
<protein>
    <submittedName>
        <fullName evidence="6">TetR family transcriptional regulator</fullName>
    </submittedName>
</protein>
<keyword evidence="1" id="KW-0805">Transcription regulation</keyword>
<evidence type="ECO:0000256" key="3">
    <source>
        <dbReference type="ARBA" id="ARBA00023163"/>
    </source>
</evidence>
<proteinExistence type="predicted"/>
<gene>
    <name evidence="6" type="ORF">F6W96_38710</name>
</gene>
<dbReference type="InterPro" id="IPR009057">
    <property type="entry name" value="Homeodomain-like_sf"/>
</dbReference>
<keyword evidence="3" id="KW-0804">Transcription</keyword>
<evidence type="ECO:0000313" key="6">
    <source>
        <dbReference type="EMBL" id="QIS23389.1"/>
    </source>
</evidence>
<keyword evidence="2 4" id="KW-0238">DNA-binding</keyword>
<dbReference type="PROSITE" id="PS50977">
    <property type="entry name" value="HTH_TETR_2"/>
    <property type="match status" value="1"/>
</dbReference>
<reference evidence="6 7" key="1">
    <citation type="journal article" date="2019" name="ACS Chem. Biol.">
        <title>Identification and Mobilization of a Cryptic Antibiotic Biosynthesis Gene Locus from a Human-Pathogenic Nocardia Isolate.</title>
        <authorList>
            <person name="Herisse M."/>
            <person name="Ishida K."/>
            <person name="Porter J.L."/>
            <person name="Howden B."/>
            <person name="Hertweck C."/>
            <person name="Stinear T.P."/>
            <person name="Pidot S.J."/>
        </authorList>
    </citation>
    <scope>NUCLEOTIDE SEQUENCE [LARGE SCALE GENOMIC DNA]</scope>
    <source>
        <strain evidence="6 7">AUSMDU00012715</strain>
    </source>
</reference>
<dbReference type="AlphaFoldDB" id="A0A6G9ZCP3"/>
<evidence type="ECO:0000259" key="5">
    <source>
        <dbReference type="PROSITE" id="PS50977"/>
    </source>
</evidence>
<dbReference type="SUPFAM" id="SSF46689">
    <property type="entry name" value="Homeodomain-like"/>
    <property type="match status" value="1"/>
</dbReference>
<organism evidence="6 7">
    <name type="scientific">Nocardia terpenica</name>
    <dbReference type="NCBI Taxonomy" id="455432"/>
    <lineage>
        <taxon>Bacteria</taxon>
        <taxon>Bacillati</taxon>
        <taxon>Actinomycetota</taxon>
        <taxon>Actinomycetes</taxon>
        <taxon>Mycobacteriales</taxon>
        <taxon>Nocardiaceae</taxon>
        <taxon>Nocardia</taxon>
    </lineage>
</organism>
<dbReference type="PANTHER" id="PTHR47506:SF1">
    <property type="entry name" value="HTH-TYPE TRANSCRIPTIONAL REGULATOR YJDC"/>
    <property type="match status" value="1"/>
</dbReference>
<dbReference type="RefSeq" id="WP_167490729.1">
    <property type="nucleotide sequence ID" value="NZ_CP046173.1"/>
</dbReference>
<accession>A0A6G9ZCP3</accession>